<dbReference type="SMART" id="SM00347">
    <property type="entry name" value="HTH_MARR"/>
    <property type="match status" value="1"/>
</dbReference>
<keyword evidence="1" id="KW-0805">Transcription regulation</keyword>
<dbReference type="PANTHER" id="PTHR42756:SF1">
    <property type="entry name" value="TRANSCRIPTIONAL REPRESSOR OF EMRAB OPERON"/>
    <property type="match status" value="1"/>
</dbReference>
<feature type="domain" description="HTH marR-type" evidence="5">
    <location>
        <begin position="23"/>
        <end position="161"/>
    </location>
</feature>
<dbReference type="InterPro" id="IPR036390">
    <property type="entry name" value="WH_DNA-bd_sf"/>
</dbReference>
<dbReference type="Proteomes" id="UP001476583">
    <property type="component" value="Chromosome"/>
</dbReference>
<evidence type="ECO:0000256" key="3">
    <source>
        <dbReference type="ARBA" id="ARBA00023163"/>
    </source>
</evidence>
<keyword evidence="2" id="KW-0238">DNA-binding</keyword>
<reference evidence="6 7" key="1">
    <citation type="submission" date="2024-03" db="EMBL/GenBank/DDBJ databases">
        <title>Complete genome of BD2.</title>
        <authorList>
            <person name="Cao G."/>
        </authorList>
    </citation>
    <scope>NUCLEOTIDE SEQUENCE [LARGE SCALE GENOMIC DNA]</scope>
    <source>
        <strain evidence="6 7">BD2</strain>
    </source>
</reference>
<protein>
    <submittedName>
        <fullName evidence="6">MarR family transcriptional regulator</fullName>
    </submittedName>
</protein>
<dbReference type="PANTHER" id="PTHR42756">
    <property type="entry name" value="TRANSCRIPTIONAL REGULATOR, MARR"/>
    <property type="match status" value="1"/>
</dbReference>
<evidence type="ECO:0000256" key="1">
    <source>
        <dbReference type="ARBA" id="ARBA00023015"/>
    </source>
</evidence>
<organism evidence="6 7">
    <name type="scientific">Ectopseudomonas mendocina</name>
    <name type="common">Pseudomonas mendocina</name>
    <dbReference type="NCBI Taxonomy" id="300"/>
    <lineage>
        <taxon>Bacteria</taxon>
        <taxon>Pseudomonadati</taxon>
        <taxon>Pseudomonadota</taxon>
        <taxon>Gammaproteobacteria</taxon>
        <taxon>Pseudomonadales</taxon>
        <taxon>Pseudomonadaceae</taxon>
        <taxon>Ectopseudomonas</taxon>
    </lineage>
</organism>
<dbReference type="EMBL" id="CP148074">
    <property type="protein sequence ID" value="WXL26263.1"/>
    <property type="molecule type" value="Genomic_DNA"/>
</dbReference>
<dbReference type="Gene3D" id="1.10.10.10">
    <property type="entry name" value="Winged helix-like DNA-binding domain superfamily/Winged helix DNA-binding domain"/>
    <property type="match status" value="1"/>
</dbReference>
<dbReference type="PROSITE" id="PS50995">
    <property type="entry name" value="HTH_MARR_2"/>
    <property type="match status" value="1"/>
</dbReference>
<accession>A0ABZ2RGY0</accession>
<evidence type="ECO:0000313" key="6">
    <source>
        <dbReference type="EMBL" id="WXL26263.1"/>
    </source>
</evidence>
<proteinExistence type="predicted"/>
<evidence type="ECO:0000256" key="4">
    <source>
        <dbReference type="SAM" id="MobiDB-lite"/>
    </source>
</evidence>
<name>A0ABZ2RGY0_ECTME</name>
<sequence length="190" mass="21175">MERNKDSVDRILDQWKRERPDLDADLMGPIGRLQRCAALLHNKLENTFQNFGITMSEFDVLAALRRGGAPYCLSPTAIFSTLMITSGTMTYRLQRLEKAGLVTRQPDPQDARSMLAQLTEAGLELIDRAIEAHVENEREILKLLKPQDVELLNNQLAELLGALEREEPAEQPGAESGKRKGGAGAKPIKK</sequence>
<dbReference type="InterPro" id="IPR036388">
    <property type="entry name" value="WH-like_DNA-bd_sf"/>
</dbReference>
<dbReference type="PRINTS" id="PR00598">
    <property type="entry name" value="HTHMARR"/>
</dbReference>
<keyword evidence="7" id="KW-1185">Reference proteome</keyword>
<dbReference type="Pfam" id="PF12802">
    <property type="entry name" value="MarR_2"/>
    <property type="match status" value="1"/>
</dbReference>
<dbReference type="SUPFAM" id="SSF46785">
    <property type="entry name" value="Winged helix' DNA-binding domain"/>
    <property type="match status" value="1"/>
</dbReference>
<gene>
    <name evidence="6" type="ORF">WG219_01895</name>
</gene>
<evidence type="ECO:0000259" key="5">
    <source>
        <dbReference type="PROSITE" id="PS50995"/>
    </source>
</evidence>
<feature type="region of interest" description="Disordered" evidence="4">
    <location>
        <begin position="163"/>
        <end position="190"/>
    </location>
</feature>
<keyword evidence="3" id="KW-0804">Transcription</keyword>
<evidence type="ECO:0000313" key="7">
    <source>
        <dbReference type="Proteomes" id="UP001476583"/>
    </source>
</evidence>
<evidence type="ECO:0000256" key="2">
    <source>
        <dbReference type="ARBA" id="ARBA00023125"/>
    </source>
</evidence>
<dbReference type="InterPro" id="IPR000835">
    <property type="entry name" value="HTH_MarR-typ"/>
</dbReference>